<feature type="region of interest" description="Disordered" evidence="2">
    <location>
        <begin position="783"/>
        <end position="854"/>
    </location>
</feature>
<dbReference type="EMBL" id="JAEPQZ010000002">
    <property type="protein sequence ID" value="KAG2184406.1"/>
    <property type="molecule type" value="Genomic_DNA"/>
</dbReference>
<dbReference type="PANTHER" id="PTHR12673:SF159">
    <property type="entry name" value="LD03170P"/>
    <property type="match status" value="1"/>
</dbReference>
<feature type="region of interest" description="Disordered" evidence="2">
    <location>
        <begin position="697"/>
        <end position="770"/>
    </location>
</feature>
<dbReference type="Proteomes" id="UP000654370">
    <property type="component" value="Unassembled WGS sequence"/>
</dbReference>
<dbReference type="Pfam" id="PF00621">
    <property type="entry name" value="RhoGEF"/>
    <property type="match status" value="1"/>
</dbReference>
<dbReference type="PROSITE" id="PS50010">
    <property type="entry name" value="DH_2"/>
    <property type="match status" value="1"/>
</dbReference>
<dbReference type="GO" id="GO:0005737">
    <property type="term" value="C:cytoplasm"/>
    <property type="evidence" value="ECO:0007669"/>
    <property type="project" value="TreeGrafter"/>
</dbReference>
<evidence type="ECO:0000256" key="2">
    <source>
        <dbReference type="SAM" id="MobiDB-lite"/>
    </source>
</evidence>
<keyword evidence="1" id="KW-0175">Coiled coil</keyword>
<sequence>MTTDLRSLEAVLSKHGYVHSWKLLKQRSSVPTLDGLQGNDSNEALQALLEHPVCQTVDIVVDGCRRYRTPAQYQLYQQFLSILGSRSNRNEISMDAPPTSPSPSYFSSQFDQQPQKYDSEQRQNSIDEFITTEETYVKTLITLVDVFERPLRSYSQDRMNCILKPFNCTKIFLNIDQILSVNQAFVKELRNYQKNPDVTSFGDICEAHMANFDCYTRYLHEHQAAQSLHTKEYKVNQSYRSFLIKAKDHPDAKRKQLQDLLVEPVQRISRYTMLLKDIIKSTPPEHPDHAALISALSKAEEIATMADDNRTRLARMFLNLYNSIKGSPCSLVNQSRRLVHHVDATEIDLVSKKPLRPVTILIFTDKVLVASRPSYSVSGSDLCGIDTEVTSPGPASSFLARKAEKSLKRDRSLKFKGWSDIDQVEVFNGPATHSSSFLLRINPPNGSTSLTIASSFEEYFSEQPIRMYSIAPQSEEVEVEQSMQAYVSQRDSFYSSFHYSKALFQGSAAETTYHHTRSNVSAYSNIYNFNSYPSIKRKSNIAIVYVEEGECAIDRCLNQDDTVPWLVGLVYADLRGFRFSIRSKLHIGAIRERTNSMPLLTSGFPRGEESAIDFESVFWNNIQASEIKLRHSNVYQEKYATIISVMARKQQEGRPRSLSKPRSIPTIGKLFGSTSSTTANLQVNVIAANTAAAAPVKSTSSSTVSSVNSSVPSVNSRRPRINSISGPLMDSSQPPSYSQSVARSTSSSNSVRSYTSTESDLWSSGTSISSSTSTEYLDYLTSKPQVRSSRPVRMALSTVPQGFVMSDTRASDNGNGASDQYADESQRGRRRSRSGQMNQLRAPEPASPTEQKKFDIGVEDMQKYLSSVRISLSKGQTVSSDQKWSEPDWSPGPDNRNSLSSSIATNNSTIFSNRASRSSTLSSDNSTRSSLSLEDLDFRKESPKSDLDTPTLLSDNSRRSSFIKTSPTTMSPRSPDSVNSDNMNMVSKSVSRMQNDYVGKWQEMFDKCSNMAQEIEQLTESLRERNNDVTNLRKLYRDTADENKILYEKFNEELEDIANVLEDQRYKSDVFGVSRPAHPTPEGQLRRKLKVALKERNYWQQKSGELQREIESLRKGVA</sequence>
<feature type="compositionally biased region" description="Low complexity" evidence="2">
    <location>
        <begin position="736"/>
        <end position="770"/>
    </location>
</feature>
<comment type="caution">
    <text evidence="4">The sequence shown here is derived from an EMBL/GenBank/DDBJ whole genome shotgun (WGS) entry which is preliminary data.</text>
</comment>
<dbReference type="AlphaFoldDB" id="A0A8H7Q240"/>
<feature type="region of interest" description="Disordered" evidence="2">
    <location>
        <begin position="941"/>
        <end position="982"/>
    </location>
</feature>
<dbReference type="CDD" id="cd00160">
    <property type="entry name" value="RhoGEF"/>
    <property type="match status" value="1"/>
</dbReference>
<feature type="domain" description="DH" evidence="3">
    <location>
        <begin position="121"/>
        <end position="309"/>
    </location>
</feature>
<gene>
    <name evidence="4" type="ORF">INT43_000315</name>
</gene>
<evidence type="ECO:0000259" key="3">
    <source>
        <dbReference type="PROSITE" id="PS50010"/>
    </source>
</evidence>
<protein>
    <recommendedName>
        <fullName evidence="3">DH domain-containing protein</fullName>
    </recommendedName>
</protein>
<feature type="region of interest" description="Disordered" evidence="2">
    <location>
        <begin position="90"/>
        <end position="122"/>
    </location>
</feature>
<feature type="coiled-coil region" evidence="1">
    <location>
        <begin position="1008"/>
        <end position="1067"/>
    </location>
</feature>
<proteinExistence type="predicted"/>
<dbReference type="Gene3D" id="1.20.900.10">
    <property type="entry name" value="Dbl homology (DH) domain"/>
    <property type="match status" value="1"/>
</dbReference>
<evidence type="ECO:0000256" key="1">
    <source>
        <dbReference type="SAM" id="Coils"/>
    </source>
</evidence>
<evidence type="ECO:0000313" key="4">
    <source>
        <dbReference type="EMBL" id="KAG2184406.1"/>
    </source>
</evidence>
<dbReference type="GO" id="GO:0005085">
    <property type="term" value="F:guanyl-nucleotide exchange factor activity"/>
    <property type="evidence" value="ECO:0007669"/>
    <property type="project" value="InterPro"/>
</dbReference>
<dbReference type="InterPro" id="IPR035899">
    <property type="entry name" value="DBL_dom_sf"/>
</dbReference>
<feature type="region of interest" description="Disordered" evidence="2">
    <location>
        <begin position="875"/>
        <end position="903"/>
    </location>
</feature>
<dbReference type="InterPro" id="IPR000219">
    <property type="entry name" value="DH_dom"/>
</dbReference>
<dbReference type="InterPro" id="IPR051092">
    <property type="entry name" value="FYVE_RhoGEF_PH"/>
</dbReference>
<dbReference type="SMART" id="SM00325">
    <property type="entry name" value="RhoGEF"/>
    <property type="match status" value="1"/>
</dbReference>
<evidence type="ECO:0000313" key="5">
    <source>
        <dbReference type="Proteomes" id="UP000654370"/>
    </source>
</evidence>
<feature type="compositionally biased region" description="Polar residues" evidence="2">
    <location>
        <begin position="722"/>
        <end position="735"/>
    </location>
</feature>
<dbReference type="OrthoDB" id="660555at2759"/>
<accession>A0A8H7Q240</accession>
<feature type="compositionally biased region" description="Low complexity" evidence="2">
    <location>
        <begin position="102"/>
        <end position="115"/>
    </location>
</feature>
<keyword evidence="5" id="KW-1185">Reference proteome</keyword>
<feature type="compositionally biased region" description="Polar residues" evidence="2">
    <location>
        <begin position="951"/>
        <end position="982"/>
    </location>
</feature>
<name>A0A8H7Q240_MORIS</name>
<dbReference type="PANTHER" id="PTHR12673">
    <property type="entry name" value="FACIOGENITAL DYSPLASIA PROTEIN"/>
    <property type="match status" value="1"/>
</dbReference>
<dbReference type="SUPFAM" id="SSF48065">
    <property type="entry name" value="DBL homology domain (DH-domain)"/>
    <property type="match status" value="1"/>
</dbReference>
<organism evidence="4 5">
    <name type="scientific">Mortierella isabellina</name>
    <name type="common">Filamentous fungus</name>
    <name type="synonym">Umbelopsis isabellina</name>
    <dbReference type="NCBI Taxonomy" id="91625"/>
    <lineage>
        <taxon>Eukaryota</taxon>
        <taxon>Fungi</taxon>
        <taxon>Fungi incertae sedis</taxon>
        <taxon>Mucoromycota</taxon>
        <taxon>Mucoromycotina</taxon>
        <taxon>Umbelopsidomycetes</taxon>
        <taxon>Umbelopsidales</taxon>
        <taxon>Umbelopsidaceae</taxon>
        <taxon>Umbelopsis</taxon>
    </lineage>
</organism>
<reference evidence="4" key="1">
    <citation type="submission" date="2020-12" db="EMBL/GenBank/DDBJ databases">
        <title>Metabolic potential, ecology and presence of endohyphal bacteria is reflected in genomic diversity of Mucoromycotina.</title>
        <authorList>
            <person name="Muszewska A."/>
            <person name="Okrasinska A."/>
            <person name="Steczkiewicz K."/>
            <person name="Drgas O."/>
            <person name="Orlowska M."/>
            <person name="Perlinska-Lenart U."/>
            <person name="Aleksandrzak-Piekarczyk T."/>
            <person name="Szatraj K."/>
            <person name="Zielenkiewicz U."/>
            <person name="Pilsyk S."/>
            <person name="Malc E."/>
            <person name="Mieczkowski P."/>
            <person name="Kruszewska J.S."/>
            <person name="Biernat P."/>
            <person name="Pawlowska J."/>
        </authorList>
    </citation>
    <scope>NUCLEOTIDE SEQUENCE</scope>
    <source>
        <strain evidence="4">WA0000067209</strain>
    </source>
</reference>
<feature type="compositionally biased region" description="Low complexity" evidence="2">
    <location>
        <begin position="697"/>
        <end position="716"/>
    </location>
</feature>